<feature type="compositionally biased region" description="Low complexity" evidence="4">
    <location>
        <begin position="352"/>
        <end position="374"/>
    </location>
</feature>
<dbReference type="CDD" id="cd01392">
    <property type="entry name" value="HTH_LacI"/>
    <property type="match status" value="1"/>
</dbReference>
<accession>A0A157ZTP8</accession>
<dbReference type="EMBL" id="FCOB02000004">
    <property type="protein sequence ID" value="SAK48849.1"/>
    <property type="molecule type" value="Genomic_DNA"/>
</dbReference>
<evidence type="ECO:0000256" key="4">
    <source>
        <dbReference type="SAM" id="MobiDB-lite"/>
    </source>
</evidence>
<dbReference type="CDD" id="cd06267">
    <property type="entry name" value="PBP1_LacI_sugar_binding-like"/>
    <property type="match status" value="1"/>
</dbReference>
<dbReference type="GO" id="GO:0003700">
    <property type="term" value="F:DNA-binding transcription factor activity"/>
    <property type="evidence" value="ECO:0007669"/>
    <property type="project" value="TreeGrafter"/>
</dbReference>
<dbReference type="AlphaFoldDB" id="A0A157ZTP8"/>
<gene>
    <name evidence="6" type="ORF">AWB83_01003</name>
</gene>
<dbReference type="Gene3D" id="1.10.260.40">
    <property type="entry name" value="lambda repressor-like DNA-binding domains"/>
    <property type="match status" value="1"/>
</dbReference>
<name>A0A157ZTP8_9BURK</name>
<dbReference type="SUPFAM" id="SSF47413">
    <property type="entry name" value="lambda repressor-like DNA-binding domains"/>
    <property type="match status" value="1"/>
</dbReference>
<dbReference type="SUPFAM" id="SSF53822">
    <property type="entry name" value="Periplasmic binding protein-like I"/>
    <property type="match status" value="1"/>
</dbReference>
<keyword evidence="7" id="KW-1185">Reference proteome</keyword>
<dbReference type="Proteomes" id="UP000054978">
    <property type="component" value="Unassembled WGS sequence"/>
</dbReference>
<dbReference type="Pfam" id="PF13377">
    <property type="entry name" value="Peripla_BP_3"/>
    <property type="match status" value="1"/>
</dbReference>
<dbReference type="InterPro" id="IPR046335">
    <property type="entry name" value="LacI/GalR-like_sensor"/>
</dbReference>
<dbReference type="InterPro" id="IPR000843">
    <property type="entry name" value="HTH_LacI"/>
</dbReference>
<dbReference type="STRING" id="1777144.AWB83_01003"/>
<evidence type="ECO:0000256" key="3">
    <source>
        <dbReference type="ARBA" id="ARBA00023163"/>
    </source>
</evidence>
<keyword evidence="2" id="KW-0238">DNA-binding</keyword>
<dbReference type="GO" id="GO:0000976">
    <property type="term" value="F:transcription cis-regulatory region binding"/>
    <property type="evidence" value="ECO:0007669"/>
    <property type="project" value="TreeGrafter"/>
</dbReference>
<proteinExistence type="predicted"/>
<dbReference type="PANTHER" id="PTHR30146:SF109">
    <property type="entry name" value="HTH-TYPE TRANSCRIPTIONAL REGULATOR GALS"/>
    <property type="match status" value="1"/>
</dbReference>
<evidence type="ECO:0000256" key="1">
    <source>
        <dbReference type="ARBA" id="ARBA00023015"/>
    </source>
</evidence>
<dbReference type="InterPro" id="IPR010982">
    <property type="entry name" value="Lambda_DNA-bd_dom_sf"/>
</dbReference>
<dbReference type="OrthoDB" id="269117at2"/>
<feature type="region of interest" description="Disordered" evidence="4">
    <location>
        <begin position="343"/>
        <end position="374"/>
    </location>
</feature>
<keyword evidence="1" id="KW-0805">Transcription regulation</keyword>
<organism evidence="6 7">
    <name type="scientific">Caballeronia ptereochthonis</name>
    <dbReference type="NCBI Taxonomy" id="1777144"/>
    <lineage>
        <taxon>Bacteria</taxon>
        <taxon>Pseudomonadati</taxon>
        <taxon>Pseudomonadota</taxon>
        <taxon>Betaproteobacteria</taxon>
        <taxon>Burkholderiales</taxon>
        <taxon>Burkholderiaceae</taxon>
        <taxon>Caballeronia</taxon>
    </lineage>
</organism>
<comment type="caution">
    <text evidence="6">The sequence shown here is derived from an EMBL/GenBank/DDBJ whole genome shotgun (WGS) entry which is preliminary data.</text>
</comment>
<dbReference type="RefSeq" id="WP_059936204.1">
    <property type="nucleotide sequence ID" value="NZ_FCOB02000004.1"/>
</dbReference>
<protein>
    <submittedName>
        <fullName evidence="6">Ribose operon repressor</fullName>
    </submittedName>
</protein>
<dbReference type="Gene3D" id="3.40.50.2300">
    <property type="match status" value="2"/>
</dbReference>
<feature type="domain" description="HTH lacI-type" evidence="5">
    <location>
        <begin position="18"/>
        <end position="72"/>
    </location>
</feature>
<dbReference type="PANTHER" id="PTHR30146">
    <property type="entry name" value="LACI-RELATED TRANSCRIPTIONAL REPRESSOR"/>
    <property type="match status" value="1"/>
</dbReference>
<dbReference type="Pfam" id="PF00356">
    <property type="entry name" value="LacI"/>
    <property type="match status" value="1"/>
</dbReference>
<evidence type="ECO:0000259" key="5">
    <source>
        <dbReference type="PROSITE" id="PS50932"/>
    </source>
</evidence>
<keyword evidence="3" id="KW-0804">Transcription</keyword>
<evidence type="ECO:0000313" key="6">
    <source>
        <dbReference type="EMBL" id="SAK48849.1"/>
    </source>
</evidence>
<evidence type="ECO:0000256" key="2">
    <source>
        <dbReference type="ARBA" id="ARBA00023125"/>
    </source>
</evidence>
<dbReference type="SMART" id="SM00354">
    <property type="entry name" value="HTH_LACI"/>
    <property type="match status" value="1"/>
</dbReference>
<sequence>MSKQMTVVAEALEPADRPTILDVAAACGVSPATVSNVLANKPYVKEQTRQLVLQKVAELGYRASRAAQSLRTGRSWSVGLIIGDISNPYVAEIVRGVEEVLWAKRNNLILCNTQFDADRKMAYASSLLDQHVEGLILVSQTFSEDEARLLNLTDVPVVTVNRACEALKADQVGIDGAGGIRAAVQYLAQLGHRRIAFVKGAASSPSADERYTAYMKAVRAHRLAIDPALVVQGDYSMESGSIAVRELWARDAVPTAIIAANDLMAFGALGALKEMNLDVPRDVSVIGFDDIFLSNHPLVRLTTVQYSKRDIGANAARLLMRRIEGERGDGPRTVTLDTSLIVRGTTAPPPASTSTTKTTRAAAKTRPSRRTSQS</sequence>
<evidence type="ECO:0000313" key="7">
    <source>
        <dbReference type="Proteomes" id="UP000054978"/>
    </source>
</evidence>
<reference evidence="6" key="1">
    <citation type="submission" date="2016-01" db="EMBL/GenBank/DDBJ databases">
        <authorList>
            <person name="Peeters C."/>
        </authorList>
    </citation>
    <scope>NUCLEOTIDE SEQUENCE [LARGE SCALE GENOMIC DNA]</scope>
    <source>
        <strain evidence="6">LMG 29326</strain>
    </source>
</reference>
<dbReference type="PROSITE" id="PS50932">
    <property type="entry name" value="HTH_LACI_2"/>
    <property type="match status" value="1"/>
</dbReference>
<dbReference type="InterPro" id="IPR028082">
    <property type="entry name" value="Peripla_BP_I"/>
</dbReference>